<dbReference type="InterPro" id="IPR050495">
    <property type="entry name" value="ATG22/LtaA_families"/>
</dbReference>
<dbReference type="RefSeq" id="WP_345234691.1">
    <property type="nucleotide sequence ID" value="NZ_BAABIQ010000044.1"/>
</dbReference>
<gene>
    <name evidence="7" type="ORF">GCM10023231_39150</name>
</gene>
<feature type="transmembrane region" description="Helical" evidence="6">
    <location>
        <begin position="281"/>
        <end position="299"/>
    </location>
</feature>
<dbReference type="EMBL" id="BAABIQ010000044">
    <property type="protein sequence ID" value="GAA4806121.1"/>
    <property type="molecule type" value="Genomic_DNA"/>
</dbReference>
<name>A0ABP9CAR5_9SPHI</name>
<evidence type="ECO:0000256" key="2">
    <source>
        <dbReference type="ARBA" id="ARBA00022448"/>
    </source>
</evidence>
<dbReference type="PANTHER" id="PTHR23519">
    <property type="entry name" value="AUTOPHAGY-RELATED PROTEIN 22"/>
    <property type="match status" value="1"/>
</dbReference>
<evidence type="ECO:0000256" key="6">
    <source>
        <dbReference type="SAM" id="Phobius"/>
    </source>
</evidence>
<dbReference type="InterPro" id="IPR036259">
    <property type="entry name" value="MFS_trans_sf"/>
</dbReference>
<feature type="transmembrane region" description="Helical" evidence="6">
    <location>
        <begin position="114"/>
        <end position="133"/>
    </location>
</feature>
<feature type="transmembrane region" description="Helical" evidence="6">
    <location>
        <begin position="311"/>
        <end position="329"/>
    </location>
</feature>
<comment type="caution">
    <text evidence="7">The sequence shown here is derived from an EMBL/GenBank/DDBJ whole genome shotgun (WGS) entry which is preliminary data.</text>
</comment>
<dbReference type="PANTHER" id="PTHR23519:SF1">
    <property type="entry name" value="AUTOPHAGY-RELATED PROTEIN 22"/>
    <property type="match status" value="1"/>
</dbReference>
<feature type="transmembrane region" description="Helical" evidence="6">
    <location>
        <begin position="186"/>
        <end position="207"/>
    </location>
</feature>
<feature type="transmembrane region" description="Helical" evidence="6">
    <location>
        <begin position="89"/>
        <end position="108"/>
    </location>
</feature>
<keyword evidence="3 6" id="KW-0812">Transmembrane</keyword>
<feature type="transmembrane region" description="Helical" evidence="6">
    <location>
        <begin position="374"/>
        <end position="393"/>
    </location>
</feature>
<evidence type="ECO:0000256" key="1">
    <source>
        <dbReference type="ARBA" id="ARBA00004127"/>
    </source>
</evidence>
<feature type="transmembrane region" description="Helical" evidence="6">
    <location>
        <begin position="248"/>
        <end position="269"/>
    </location>
</feature>
<comment type="subcellular location">
    <subcellularLocation>
        <location evidence="1">Endomembrane system</location>
        <topology evidence="1">Multi-pass membrane protein</topology>
    </subcellularLocation>
</comment>
<feature type="transmembrane region" description="Helical" evidence="6">
    <location>
        <begin position="154"/>
        <end position="174"/>
    </location>
</feature>
<dbReference type="Pfam" id="PF11700">
    <property type="entry name" value="ATG22"/>
    <property type="match status" value="1"/>
</dbReference>
<evidence type="ECO:0000256" key="3">
    <source>
        <dbReference type="ARBA" id="ARBA00022692"/>
    </source>
</evidence>
<keyword evidence="4 6" id="KW-1133">Transmembrane helix</keyword>
<dbReference type="SUPFAM" id="SSF103473">
    <property type="entry name" value="MFS general substrate transporter"/>
    <property type="match status" value="1"/>
</dbReference>
<feature type="transmembrane region" description="Helical" evidence="6">
    <location>
        <begin position="335"/>
        <end position="353"/>
    </location>
</feature>
<organism evidence="7 8">
    <name type="scientific">Olivibacter ginsenosidimutans</name>
    <dbReference type="NCBI Taxonomy" id="1176537"/>
    <lineage>
        <taxon>Bacteria</taxon>
        <taxon>Pseudomonadati</taxon>
        <taxon>Bacteroidota</taxon>
        <taxon>Sphingobacteriia</taxon>
        <taxon>Sphingobacteriales</taxon>
        <taxon>Sphingobacteriaceae</taxon>
        <taxon>Olivibacter</taxon>
    </lineage>
</organism>
<evidence type="ECO:0000256" key="4">
    <source>
        <dbReference type="ARBA" id="ARBA00022989"/>
    </source>
</evidence>
<feature type="transmembrane region" description="Helical" evidence="6">
    <location>
        <begin position="12"/>
        <end position="33"/>
    </location>
</feature>
<keyword evidence="8" id="KW-1185">Reference proteome</keyword>
<protein>
    <submittedName>
        <fullName evidence="7">MFS transporter</fullName>
    </submittedName>
</protein>
<feature type="transmembrane region" description="Helical" evidence="6">
    <location>
        <begin position="53"/>
        <end position="77"/>
    </location>
</feature>
<accession>A0ABP9CAR5</accession>
<dbReference type="InterPro" id="IPR024671">
    <property type="entry name" value="Atg22-like"/>
</dbReference>
<dbReference type="Proteomes" id="UP001501411">
    <property type="component" value="Unassembled WGS sequence"/>
</dbReference>
<keyword evidence="2" id="KW-0813">Transport</keyword>
<sequence>MSDKATIRAWAMFDWSNSAYNLVITSTIFPAYYTAITTTDATGDRVSFFGFRFINTALANYSLAFAYLVMALVLPILSAIADNRGNKKSFMKGFTYMGGLACIGLYFFKLETLAFGIICSTLAAMGYIGGVLFNNSYLPEIATVDEQDRVSAQGFAYGYVGSVILQLICFVFVLKPEWFGISDPTLAPRLSFLLVGLWWIGFSQIPFRKLPPGKANKKGTSTHVLKNGFLELTIVWRKIQQLSRLKRFLAAYFFYAMGVQTTMLVAAAFGEKILHLGTDKLIITILLIQLVAILGAYLMSALATRLENIQVLAGVVLVWIAVCVSAYAIRTEGQFYALAAVVGLIMGGIQSLSRSTYAKFIPEKETDTTSFFSFYDVTEKLAIVIGLFSFAFIEERTENIRYSALCLALFFVFGLFFLCRLLWKNNQGKDTLKNRI</sequence>
<evidence type="ECO:0000313" key="7">
    <source>
        <dbReference type="EMBL" id="GAA4806121.1"/>
    </source>
</evidence>
<evidence type="ECO:0000256" key="5">
    <source>
        <dbReference type="ARBA" id="ARBA00023136"/>
    </source>
</evidence>
<proteinExistence type="predicted"/>
<feature type="transmembrane region" description="Helical" evidence="6">
    <location>
        <begin position="399"/>
        <end position="423"/>
    </location>
</feature>
<dbReference type="Gene3D" id="1.20.1250.20">
    <property type="entry name" value="MFS general substrate transporter like domains"/>
    <property type="match status" value="1"/>
</dbReference>
<evidence type="ECO:0000313" key="8">
    <source>
        <dbReference type="Proteomes" id="UP001501411"/>
    </source>
</evidence>
<reference evidence="8" key="1">
    <citation type="journal article" date="2019" name="Int. J. Syst. Evol. Microbiol.">
        <title>The Global Catalogue of Microorganisms (GCM) 10K type strain sequencing project: providing services to taxonomists for standard genome sequencing and annotation.</title>
        <authorList>
            <consortium name="The Broad Institute Genomics Platform"/>
            <consortium name="The Broad Institute Genome Sequencing Center for Infectious Disease"/>
            <person name="Wu L."/>
            <person name="Ma J."/>
        </authorList>
    </citation>
    <scope>NUCLEOTIDE SEQUENCE [LARGE SCALE GENOMIC DNA]</scope>
    <source>
        <strain evidence="8">JCM 18200</strain>
    </source>
</reference>
<keyword evidence="5 6" id="KW-0472">Membrane</keyword>